<name>A0A8K0RT22_9HYPO</name>
<protein>
    <submittedName>
        <fullName evidence="2">Uncharacterized protein</fullName>
    </submittedName>
</protein>
<accession>A0A8K0RT22</accession>
<keyword evidence="1" id="KW-0812">Transmembrane</keyword>
<dbReference type="OrthoDB" id="5059029at2759"/>
<evidence type="ECO:0000313" key="3">
    <source>
        <dbReference type="Proteomes" id="UP000813427"/>
    </source>
</evidence>
<keyword evidence="3" id="KW-1185">Reference proteome</keyword>
<dbReference type="AlphaFoldDB" id="A0A8K0RT22"/>
<gene>
    <name evidence="2" type="ORF">BKA59DRAFT_549223</name>
</gene>
<proteinExistence type="predicted"/>
<dbReference type="Proteomes" id="UP000813427">
    <property type="component" value="Unassembled WGS sequence"/>
</dbReference>
<keyword evidence="1" id="KW-0472">Membrane</keyword>
<sequence length="109" mass="12017">MTSTEPSFLDGFIRASAGYIIPIVLLAANLAAYLNEDQSRPYDILGLNVLANLLLLYTYLRDFQPENIALEKNRNVRVCERILAAGSACIVIEGAIKGTVLQVTKYKVI</sequence>
<comment type="caution">
    <text evidence="2">The sequence shown here is derived from an EMBL/GenBank/DDBJ whole genome shotgun (WGS) entry which is preliminary data.</text>
</comment>
<feature type="transmembrane region" description="Helical" evidence="1">
    <location>
        <begin position="41"/>
        <end position="60"/>
    </location>
</feature>
<keyword evidence="1" id="KW-1133">Transmembrane helix</keyword>
<feature type="transmembrane region" description="Helical" evidence="1">
    <location>
        <begin position="12"/>
        <end position="34"/>
    </location>
</feature>
<dbReference type="EMBL" id="JAGPXF010000007">
    <property type="protein sequence ID" value="KAH7236525.1"/>
    <property type="molecule type" value="Genomic_DNA"/>
</dbReference>
<evidence type="ECO:0000256" key="1">
    <source>
        <dbReference type="SAM" id="Phobius"/>
    </source>
</evidence>
<evidence type="ECO:0000313" key="2">
    <source>
        <dbReference type="EMBL" id="KAH7236525.1"/>
    </source>
</evidence>
<organism evidence="2 3">
    <name type="scientific">Fusarium tricinctum</name>
    <dbReference type="NCBI Taxonomy" id="61284"/>
    <lineage>
        <taxon>Eukaryota</taxon>
        <taxon>Fungi</taxon>
        <taxon>Dikarya</taxon>
        <taxon>Ascomycota</taxon>
        <taxon>Pezizomycotina</taxon>
        <taxon>Sordariomycetes</taxon>
        <taxon>Hypocreomycetidae</taxon>
        <taxon>Hypocreales</taxon>
        <taxon>Nectriaceae</taxon>
        <taxon>Fusarium</taxon>
        <taxon>Fusarium tricinctum species complex</taxon>
    </lineage>
</organism>
<reference evidence="2" key="1">
    <citation type="journal article" date="2021" name="Nat. Commun.">
        <title>Genetic determinants of endophytism in the Arabidopsis root mycobiome.</title>
        <authorList>
            <person name="Mesny F."/>
            <person name="Miyauchi S."/>
            <person name="Thiergart T."/>
            <person name="Pickel B."/>
            <person name="Atanasova L."/>
            <person name="Karlsson M."/>
            <person name="Huettel B."/>
            <person name="Barry K.W."/>
            <person name="Haridas S."/>
            <person name="Chen C."/>
            <person name="Bauer D."/>
            <person name="Andreopoulos W."/>
            <person name="Pangilinan J."/>
            <person name="LaButti K."/>
            <person name="Riley R."/>
            <person name="Lipzen A."/>
            <person name="Clum A."/>
            <person name="Drula E."/>
            <person name="Henrissat B."/>
            <person name="Kohler A."/>
            <person name="Grigoriev I.V."/>
            <person name="Martin F.M."/>
            <person name="Hacquard S."/>
        </authorList>
    </citation>
    <scope>NUCLEOTIDE SEQUENCE</scope>
    <source>
        <strain evidence="2">MPI-SDFR-AT-0068</strain>
    </source>
</reference>